<gene>
    <name evidence="1" type="ORF">EDD55_107186</name>
</gene>
<sequence>MLELKPKAKRRIVIGVGAFLALAVVGLQTPPAFAGKADVVAARATPLGGGRYRFDVTVRHDDQGWGHYADRFEILSPAGAVLGTRVLLHPHDDEQPFTRALGSLRIPPAMHRVRIRAHDKRDGYGGRELILALPGR</sequence>
<organism evidence="1 2">
    <name type="scientific">Varunaivibrio sulfuroxidans</name>
    <dbReference type="NCBI Taxonomy" id="1773489"/>
    <lineage>
        <taxon>Bacteria</taxon>
        <taxon>Pseudomonadati</taxon>
        <taxon>Pseudomonadota</taxon>
        <taxon>Alphaproteobacteria</taxon>
        <taxon>Rhodospirillales</taxon>
        <taxon>Magnetovibrionaceae</taxon>
        <taxon>Varunaivibrio</taxon>
    </lineage>
</organism>
<keyword evidence="2" id="KW-1185">Reference proteome</keyword>
<protein>
    <submittedName>
        <fullName evidence="1">Uncharacterized protein</fullName>
    </submittedName>
</protein>
<dbReference type="AlphaFoldDB" id="A0A4R3J8F6"/>
<dbReference type="EMBL" id="SLZW01000007">
    <property type="protein sequence ID" value="TCS61777.1"/>
    <property type="molecule type" value="Genomic_DNA"/>
</dbReference>
<evidence type="ECO:0000313" key="2">
    <source>
        <dbReference type="Proteomes" id="UP000295304"/>
    </source>
</evidence>
<dbReference type="Proteomes" id="UP000295304">
    <property type="component" value="Unassembled WGS sequence"/>
</dbReference>
<proteinExistence type="predicted"/>
<evidence type="ECO:0000313" key="1">
    <source>
        <dbReference type="EMBL" id="TCS61777.1"/>
    </source>
</evidence>
<accession>A0A4R3J8F6</accession>
<dbReference type="RefSeq" id="WP_207893177.1">
    <property type="nucleotide sequence ID" value="NZ_CP119676.1"/>
</dbReference>
<comment type="caution">
    <text evidence="1">The sequence shown here is derived from an EMBL/GenBank/DDBJ whole genome shotgun (WGS) entry which is preliminary data.</text>
</comment>
<reference evidence="1 2" key="1">
    <citation type="submission" date="2019-03" db="EMBL/GenBank/DDBJ databases">
        <title>Genomic Encyclopedia of Type Strains, Phase IV (KMG-IV): sequencing the most valuable type-strain genomes for metagenomic binning, comparative biology and taxonomic classification.</title>
        <authorList>
            <person name="Goeker M."/>
        </authorList>
    </citation>
    <scope>NUCLEOTIDE SEQUENCE [LARGE SCALE GENOMIC DNA]</scope>
    <source>
        <strain evidence="1 2">DSM 101688</strain>
    </source>
</reference>
<name>A0A4R3J8F6_9PROT</name>